<reference evidence="2 3" key="1">
    <citation type="submission" date="2014-11" db="EMBL/GenBank/DDBJ databases">
        <title>Genetic blueprint of the zoonotic pathogen Toxocara canis.</title>
        <authorList>
            <person name="Zhu X.-Q."/>
            <person name="Korhonen P.K."/>
            <person name="Cai H."/>
            <person name="Young N.D."/>
            <person name="Nejsum P."/>
            <person name="von Samson-Himmelstjerna G."/>
            <person name="Boag P.R."/>
            <person name="Tan P."/>
            <person name="Li Q."/>
            <person name="Min J."/>
            <person name="Yang Y."/>
            <person name="Wang X."/>
            <person name="Fang X."/>
            <person name="Hall R.S."/>
            <person name="Hofmann A."/>
            <person name="Sternberg P.W."/>
            <person name="Jex A.R."/>
            <person name="Gasser R.B."/>
        </authorList>
    </citation>
    <scope>NUCLEOTIDE SEQUENCE [LARGE SCALE GENOMIC DNA]</scope>
    <source>
        <strain evidence="2">PN_DK_2014</strain>
    </source>
</reference>
<feature type="signal peptide" evidence="1">
    <location>
        <begin position="1"/>
        <end position="28"/>
    </location>
</feature>
<accession>A0A0B2W1H1</accession>
<name>A0A0B2W1H1_TOXCA</name>
<keyword evidence="1" id="KW-0732">Signal</keyword>
<sequence>MQLWLPIASLTFVLMMVVFPFLIAPLEAYSLCSSWRSGCSLKRYSSAISSSISLRPGRPLKRSLGGRHLEASNDAYLNLPEVTPWFGLAKPSAVDDEHTRNVVNKRANANKNSILWLM</sequence>
<evidence type="ECO:0000256" key="1">
    <source>
        <dbReference type="SAM" id="SignalP"/>
    </source>
</evidence>
<dbReference type="EMBL" id="JPKZ01000334">
    <property type="protein sequence ID" value="KHN87808.1"/>
    <property type="molecule type" value="Genomic_DNA"/>
</dbReference>
<keyword evidence="3" id="KW-1185">Reference proteome</keyword>
<evidence type="ECO:0000313" key="2">
    <source>
        <dbReference type="EMBL" id="KHN87808.1"/>
    </source>
</evidence>
<feature type="chain" id="PRO_5002077854" description="Secreted protein" evidence="1">
    <location>
        <begin position="29"/>
        <end position="118"/>
    </location>
</feature>
<organism evidence="2 3">
    <name type="scientific">Toxocara canis</name>
    <name type="common">Canine roundworm</name>
    <dbReference type="NCBI Taxonomy" id="6265"/>
    <lineage>
        <taxon>Eukaryota</taxon>
        <taxon>Metazoa</taxon>
        <taxon>Ecdysozoa</taxon>
        <taxon>Nematoda</taxon>
        <taxon>Chromadorea</taxon>
        <taxon>Rhabditida</taxon>
        <taxon>Spirurina</taxon>
        <taxon>Ascaridomorpha</taxon>
        <taxon>Ascaridoidea</taxon>
        <taxon>Toxocaridae</taxon>
        <taxon>Toxocara</taxon>
    </lineage>
</organism>
<gene>
    <name evidence="2" type="ORF">Tcan_10017</name>
</gene>
<evidence type="ECO:0008006" key="4">
    <source>
        <dbReference type="Google" id="ProtNLM"/>
    </source>
</evidence>
<evidence type="ECO:0000313" key="3">
    <source>
        <dbReference type="Proteomes" id="UP000031036"/>
    </source>
</evidence>
<protein>
    <recommendedName>
        <fullName evidence="4">Secreted protein</fullName>
    </recommendedName>
</protein>
<dbReference type="Proteomes" id="UP000031036">
    <property type="component" value="Unassembled WGS sequence"/>
</dbReference>
<dbReference type="AlphaFoldDB" id="A0A0B2W1H1"/>
<proteinExistence type="predicted"/>
<comment type="caution">
    <text evidence="2">The sequence shown here is derived from an EMBL/GenBank/DDBJ whole genome shotgun (WGS) entry which is preliminary data.</text>
</comment>